<dbReference type="EnsemblPlants" id="evm.model.01.62">
    <property type="protein sequence ID" value="cds.evm.model.01.62"/>
    <property type="gene ID" value="evm.TU.01.62"/>
</dbReference>
<evidence type="ECO:0000313" key="2">
    <source>
        <dbReference type="EnsemblPlants" id="cds.evm.model.01.62"/>
    </source>
</evidence>
<protein>
    <submittedName>
        <fullName evidence="2">Uncharacterized protein</fullName>
    </submittedName>
</protein>
<reference evidence="2" key="2">
    <citation type="submission" date="2021-03" db="UniProtKB">
        <authorList>
            <consortium name="EnsemblPlants"/>
        </authorList>
    </citation>
    <scope>IDENTIFICATION</scope>
</reference>
<sequence>MKEKVATLKKKEAQRKRKGRRKAQQLKAQVPSHQPAVDPAILVINSWCIPIRLPVQRSAQLTQISLHTLNTWQLGIGPLLSLPCYMINQSQ</sequence>
<dbReference type="Proteomes" id="UP000596661">
    <property type="component" value="Chromosome 1"/>
</dbReference>
<organism evidence="2 3">
    <name type="scientific">Cannabis sativa</name>
    <name type="common">Hemp</name>
    <name type="synonym">Marijuana</name>
    <dbReference type="NCBI Taxonomy" id="3483"/>
    <lineage>
        <taxon>Eukaryota</taxon>
        <taxon>Viridiplantae</taxon>
        <taxon>Streptophyta</taxon>
        <taxon>Embryophyta</taxon>
        <taxon>Tracheophyta</taxon>
        <taxon>Spermatophyta</taxon>
        <taxon>Magnoliopsida</taxon>
        <taxon>eudicotyledons</taxon>
        <taxon>Gunneridae</taxon>
        <taxon>Pentapetalae</taxon>
        <taxon>rosids</taxon>
        <taxon>fabids</taxon>
        <taxon>Rosales</taxon>
        <taxon>Cannabaceae</taxon>
        <taxon>Cannabis</taxon>
    </lineage>
</organism>
<dbReference type="EMBL" id="UZAU01000002">
    <property type="status" value="NOT_ANNOTATED_CDS"/>
    <property type="molecule type" value="Genomic_DNA"/>
</dbReference>
<reference evidence="2" key="1">
    <citation type="submission" date="2018-11" db="EMBL/GenBank/DDBJ databases">
        <authorList>
            <person name="Grassa J C."/>
        </authorList>
    </citation>
    <scope>NUCLEOTIDE SEQUENCE [LARGE SCALE GENOMIC DNA]</scope>
</reference>
<feature type="compositionally biased region" description="Basic and acidic residues" evidence="1">
    <location>
        <begin position="1"/>
        <end position="11"/>
    </location>
</feature>
<feature type="region of interest" description="Disordered" evidence="1">
    <location>
        <begin position="1"/>
        <end position="31"/>
    </location>
</feature>
<dbReference type="AlphaFoldDB" id="A0A803NPY2"/>
<feature type="compositionally biased region" description="Basic residues" evidence="1">
    <location>
        <begin position="12"/>
        <end position="24"/>
    </location>
</feature>
<dbReference type="Gramene" id="evm.model.01.62">
    <property type="protein sequence ID" value="cds.evm.model.01.62"/>
    <property type="gene ID" value="evm.TU.01.62"/>
</dbReference>
<evidence type="ECO:0000256" key="1">
    <source>
        <dbReference type="SAM" id="MobiDB-lite"/>
    </source>
</evidence>
<keyword evidence="3" id="KW-1185">Reference proteome</keyword>
<accession>A0A803NPY2</accession>
<name>A0A803NPY2_CANSA</name>
<proteinExistence type="predicted"/>
<evidence type="ECO:0000313" key="3">
    <source>
        <dbReference type="Proteomes" id="UP000596661"/>
    </source>
</evidence>